<dbReference type="EC" id="3.1.3.71" evidence="3"/>
<evidence type="ECO:0000256" key="7">
    <source>
        <dbReference type="ARBA" id="ARBA00033711"/>
    </source>
</evidence>
<dbReference type="InterPro" id="IPR005238">
    <property type="entry name" value="ComB-like"/>
</dbReference>
<comment type="similarity">
    <text evidence="2">Belongs to the ComB family.</text>
</comment>
<dbReference type="STRING" id="1121449.SAMN02745704_01790"/>
<evidence type="ECO:0000256" key="5">
    <source>
        <dbReference type="ARBA" id="ARBA00022801"/>
    </source>
</evidence>
<dbReference type="SUPFAM" id="SSF142823">
    <property type="entry name" value="ComB-like"/>
    <property type="match status" value="1"/>
</dbReference>
<comment type="cofactor">
    <cofactor evidence="1">
        <name>Mg(2+)</name>
        <dbReference type="ChEBI" id="CHEBI:18420"/>
    </cofactor>
</comment>
<organism evidence="8 9">
    <name type="scientific">Paucidesulfovibrio gracilis DSM 16080</name>
    <dbReference type="NCBI Taxonomy" id="1121449"/>
    <lineage>
        <taxon>Bacteria</taxon>
        <taxon>Pseudomonadati</taxon>
        <taxon>Thermodesulfobacteriota</taxon>
        <taxon>Desulfovibrionia</taxon>
        <taxon>Desulfovibrionales</taxon>
        <taxon>Desulfovibrionaceae</taxon>
        <taxon>Paucidesulfovibrio</taxon>
    </lineage>
</organism>
<dbReference type="PANTHER" id="PTHR37311">
    <property type="entry name" value="2-PHOSPHOSULFOLACTATE PHOSPHATASE-RELATED"/>
    <property type="match status" value="1"/>
</dbReference>
<evidence type="ECO:0000256" key="3">
    <source>
        <dbReference type="ARBA" id="ARBA00012953"/>
    </source>
</evidence>
<evidence type="ECO:0000256" key="2">
    <source>
        <dbReference type="ARBA" id="ARBA00009997"/>
    </source>
</evidence>
<keyword evidence="9" id="KW-1185">Reference proteome</keyword>
<dbReference type="RefSeq" id="WP_144019345.1">
    <property type="nucleotide sequence ID" value="NZ_FUYC01000007.1"/>
</dbReference>
<keyword evidence="5" id="KW-0378">Hydrolase</keyword>
<evidence type="ECO:0000256" key="6">
    <source>
        <dbReference type="ARBA" id="ARBA00022842"/>
    </source>
</evidence>
<dbReference type="GO" id="GO:0000287">
    <property type="term" value="F:magnesium ion binding"/>
    <property type="evidence" value="ECO:0007669"/>
    <property type="project" value="InterPro"/>
</dbReference>
<dbReference type="PANTHER" id="PTHR37311:SF1">
    <property type="entry name" value="2-PHOSPHOSULFOLACTATE PHOSPHATASE-RELATED"/>
    <property type="match status" value="1"/>
</dbReference>
<evidence type="ECO:0000313" key="9">
    <source>
        <dbReference type="Proteomes" id="UP000190027"/>
    </source>
</evidence>
<evidence type="ECO:0000313" key="8">
    <source>
        <dbReference type="EMBL" id="SKA84631.1"/>
    </source>
</evidence>
<evidence type="ECO:0000256" key="1">
    <source>
        <dbReference type="ARBA" id="ARBA00001946"/>
    </source>
</evidence>
<name>A0A1T4X6Y7_9BACT</name>
<dbReference type="Proteomes" id="UP000190027">
    <property type="component" value="Unassembled WGS sequence"/>
</dbReference>
<dbReference type="Gene3D" id="3.90.1560.10">
    <property type="entry name" value="ComB-like"/>
    <property type="match status" value="1"/>
</dbReference>
<keyword evidence="6" id="KW-0460">Magnesium</keyword>
<sequence>MRLTIFENLDAVPDSVGVVAVANVFRAWATAYAVIQSGAKVLLASDPEEAAEVHARHPDWLLAGEWDGITPQGFDLPCSPTLCREADLRDRTVVLVSSGAVPAIVRLRDHNRIFPFFFGNITAVAQALESSNADEVALVAPAGADGQRSLENSMCAMFLKNAVEDYPNNHQVLYGHLRNRPAAAMFDDPARTDAPSEDFDACMMLDSQETALEVVTSDFGLPALVPIAASTATS</sequence>
<reference evidence="8 9" key="1">
    <citation type="submission" date="2017-02" db="EMBL/GenBank/DDBJ databases">
        <authorList>
            <person name="Peterson S.W."/>
        </authorList>
    </citation>
    <scope>NUCLEOTIDE SEQUENCE [LARGE SCALE GENOMIC DNA]</scope>
    <source>
        <strain evidence="8 9">DSM 16080</strain>
    </source>
</reference>
<comment type="catalytic activity">
    <reaction evidence="7">
        <text>(2R)-O-phospho-3-sulfolactate + H2O = (2R)-3-sulfolactate + phosphate</text>
        <dbReference type="Rhea" id="RHEA:23416"/>
        <dbReference type="ChEBI" id="CHEBI:15377"/>
        <dbReference type="ChEBI" id="CHEBI:15597"/>
        <dbReference type="ChEBI" id="CHEBI:43474"/>
        <dbReference type="ChEBI" id="CHEBI:58738"/>
        <dbReference type="EC" id="3.1.3.71"/>
    </reaction>
</comment>
<proteinExistence type="inferred from homology"/>
<dbReference type="GO" id="GO:0050545">
    <property type="term" value="F:sulfopyruvate decarboxylase activity"/>
    <property type="evidence" value="ECO:0007669"/>
    <property type="project" value="TreeGrafter"/>
</dbReference>
<dbReference type="GO" id="GO:0050532">
    <property type="term" value="F:2-phosphosulfolactate phosphatase activity"/>
    <property type="evidence" value="ECO:0007669"/>
    <property type="project" value="UniProtKB-EC"/>
</dbReference>
<dbReference type="InterPro" id="IPR036702">
    <property type="entry name" value="ComB-like_sf"/>
</dbReference>
<dbReference type="AlphaFoldDB" id="A0A1T4X6Y7"/>
<dbReference type="EMBL" id="FUYC01000007">
    <property type="protein sequence ID" value="SKA84631.1"/>
    <property type="molecule type" value="Genomic_DNA"/>
</dbReference>
<evidence type="ECO:0000256" key="4">
    <source>
        <dbReference type="ARBA" id="ARBA00021948"/>
    </source>
</evidence>
<accession>A0A1T4X6Y7</accession>
<dbReference type="OrthoDB" id="4913at2"/>
<gene>
    <name evidence="8" type="ORF">SAMN02745704_01790</name>
</gene>
<protein>
    <recommendedName>
        <fullName evidence="4">Probable 2-phosphosulfolactate phosphatase</fullName>
        <ecNumber evidence="3">3.1.3.71</ecNumber>
    </recommendedName>
</protein>
<dbReference type="Pfam" id="PF04029">
    <property type="entry name" value="2-ph_phosp"/>
    <property type="match status" value="1"/>
</dbReference>